<evidence type="ECO:0000259" key="4">
    <source>
        <dbReference type="PROSITE" id="PS01124"/>
    </source>
</evidence>
<dbReference type="Pfam" id="PF12833">
    <property type="entry name" value="HTH_18"/>
    <property type="match status" value="1"/>
</dbReference>
<protein>
    <submittedName>
        <fullName evidence="5">AraC family transcriptional regulator</fullName>
    </submittedName>
</protein>
<keyword evidence="3" id="KW-0804">Transcription</keyword>
<evidence type="ECO:0000256" key="1">
    <source>
        <dbReference type="ARBA" id="ARBA00023015"/>
    </source>
</evidence>
<reference evidence="5" key="1">
    <citation type="submission" date="2023-03" db="EMBL/GenBank/DDBJ databases">
        <title>Andean soil-derived lignocellulolytic bacterial consortium as a source of novel taxa and putative plastic-active enzymes.</title>
        <authorList>
            <person name="Diaz-Garcia L."/>
            <person name="Chuvochina M."/>
            <person name="Feuerriegel G."/>
            <person name="Bunk B."/>
            <person name="Sproer C."/>
            <person name="Streit W.R."/>
            <person name="Rodriguez L.M."/>
            <person name="Overmann J."/>
            <person name="Jimenez D.J."/>
        </authorList>
    </citation>
    <scope>NUCLEOTIDE SEQUENCE</scope>
    <source>
        <strain evidence="5">MAG 7</strain>
    </source>
</reference>
<sequence>MTHTLSETELEKIHSVARAIEKNIRAHYTIPELASMAYLNDYQLKKSFKQVYGMGPYAYLLQQRLEKAKALLLEDKPIRNIGLNIGFTGRHAQTNFIKFFKKEMKVSPAVWKKQQWQQTG</sequence>
<dbReference type="Gene3D" id="1.10.10.60">
    <property type="entry name" value="Homeodomain-like"/>
    <property type="match status" value="2"/>
</dbReference>
<dbReference type="PANTHER" id="PTHR43280">
    <property type="entry name" value="ARAC-FAMILY TRANSCRIPTIONAL REGULATOR"/>
    <property type="match status" value="1"/>
</dbReference>
<dbReference type="InterPro" id="IPR018060">
    <property type="entry name" value="HTH_AraC"/>
</dbReference>
<dbReference type="Proteomes" id="UP001220610">
    <property type="component" value="Chromosome"/>
</dbReference>
<dbReference type="SMART" id="SM00342">
    <property type="entry name" value="HTH_ARAC"/>
    <property type="match status" value="1"/>
</dbReference>
<keyword evidence="2" id="KW-0238">DNA-binding</keyword>
<dbReference type="EMBL" id="CP119311">
    <property type="protein sequence ID" value="WEK38005.1"/>
    <property type="molecule type" value="Genomic_DNA"/>
</dbReference>
<dbReference type="PROSITE" id="PS01124">
    <property type="entry name" value="HTH_ARAC_FAMILY_2"/>
    <property type="match status" value="1"/>
</dbReference>
<dbReference type="InterPro" id="IPR009057">
    <property type="entry name" value="Homeodomain-like_sf"/>
</dbReference>
<feature type="domain" description="HTH araC/xylS-type" evidence="4">
    <location>
        <begin position="14"/>
        <end position="114"/>
    </location>
</feature>
<evidence type="ECO:0000313" key="6">
    <source>
        <dbReference type="Proteomes" id="UP001220610"/>
    </source>
</evidence>
<evidence type="ECO:0000256" key="2">
    <source>
        <dbReference type="ARBA" id="ARBA00023125"/>
    </source>
</evidence>
<dbReference type="GO" id="GO:0003700">
    <property type="term" value="F:DNA-binding transcription factor activity"/>
    <property type="evidence" value="ECO:0007669"/>
    <property type="project" value="InterPro"/>
</dbReference>
<organism evidence="5 6">
    <name type="scientific">Candidatus Pseudobacter hemicellulosilyticus</name>
    <dbReference type="NCBI Taxonomy" id="3121375"/>
    <lineage>
        <taxon>Bacteria</taxon>
        <taxon>Pseudomonadati</taxon>
        <taxon>Bacteroidota</taxon>
        <taxon>Chitinophagia</taxon>
        <taxon>Chitinophagales</taxon>
        <taxon>Chitinophagaceae</taxon>
        <taxon>Pseudobacter</taxon>
    </lineage>
</organism>
<evidence type="ECO:0000256" key="3">
    <source>
        <dbReference type="ARBA" id="ARBA00023163"/>
    </source>
</evidence>
<evidence type="ECO:0000313" key="5">
    <source>
        <dbReference type="EMBL" id="WEK38005.1"/>
    </source>
</evidence>
<name>A0AAJ5WWD9_9BACT</name>
<dbReference type="SUPFAM" id="SSF46689">
    <property type="entry name" value="Homeodomain-like"/>
    <property type="match status" value="2"/>
</dbReference>
<dbReference type="PANTHER" id="PTHR43280:SF2">
    <property type="entry name" value="HTH-TYPE TRANSCRIPTIONAL REGULATOR EXSA"/>
    <property type="match status" value="1"/>
</dbReference>
<gene>
    <name evidence="5" type="ORF">P0Y53_10885</name>
</gene>
<keyword evidence="1" id="KW-0805">Transcription regulation</keyword>
<dbReference type="AlphaFoldDB" id="A0AAJ5WWD9"/>
<accession>A0AAJ5WWD9</accession>
<proteinExistence type="predicted"/>
<dbReference type="GO" id="GO:0043565">
    <property type="term" value="F:sequence-specific DNA binding"/>
    <property type="evidence" value="ECO:0007669"/>
    <property type="project" value="InterPro"/>
</dbReference>